<keyword evidence="1" id="KW-0812">Transmembrane</keyword>
<sequence length="158" mass="17512">MNDRQARAEEAAAKALKYEFDYGCCPQCVLAAVQETVGIVTDETIKASHGLSGGGGLSGAGLCGSLVGGILALGARRGRDRDKFHRGKFIGNFSKANELMKAFHEQFGGLTCRELQECFTGETYDMWKPEEYQRFCEKRGDRCARTAEFVTRWVVERL</sequence>
<name>A0A7C5J080_9GAMM</name>
<comment type="caution">
    <text evidence="2">The sequence shown here is derived from an EMBL/GenBank/DDBJ whole genome shotgun (WGS) entry which is preliminary data.</text>
</comment>
<dbReference type="EMBL" id="DROM01000211">
    <property type="protein sequence ID" value="HHH13268.1"/>
    <property type="molecule type" value="Genomic_DNA"/>
</dbReference>
<reference evidence="2" key="1">
    <citation type="journal article" date="2020" name="mSystems">
        <title>Genome- and Community-Level Interaction Insights into Carbon Utilization and Element Cycling Functions of Hydrothermarchaeota in Hydrothermal Sediment.</title>
        <authorList>
            <person name="Zhou Z."/>
            <person name="Liu Y."/>
            <person name="Xu W."/>
            <person name="Pan J."/>
            <person name="Luo Z.H."/>
            <person name="Li M."/>
        </authorList>
    </citation>
    <scope>NUCLEOTIDE SEQUENCE [LARGE SCALE GENOMIC DNA]</scope>
    <source>
        <strain evidence="2">HyVt-535</strain>
    </source>
</reference>
<keyword evidence="1" id="KW-0472">Membrane</keyword>
<proteinExistence type="predicted"/>
<dbReference type="InterPro" id="IPR010181">
    <property type="entry name" value="CGCAxxGCC_motif"/>
</dbReference>
<evidence type="ECO:0000256" key="1">
    <source>
        <dbReference type="SAM" id="Phobius"/>
    </source>
</evidence>
<protein>
    <submittedName>
        <fullName evidence="2">C_GCAxxG_C_C family protein</fullName>
    </submittedName>
</protein>
<dbReference type="Pfam" id="PF09719">
    <property type="entry name" value="C_GCAxxG_C_C"/>
    <property type="match status" value="1"/>
</dbReference>
<keyword evidence="1" id="KW-1133">Transmembrane helix</keyword>
<dbReference type="Proteomes" id="UP000886100">
    <property type="component" value="Unassembled WGS sequence"/>
</dbReference>
<gene>
    <name evidence="2" type="ORF">ENJ98_03445</name>
</gene>
<accession>A0A7C5J080</accession>
<organism evidence="2">
    <name type="scientific">Thiolapillus brandeum</name>
    <dbReference type="NCBI Taxonomy" id="1076588"/>
    <lineage>
        <taxon>Bacteria</taxon>
        <taxon>Pseudomonadati</taxon>
        <taxon>Pseudomonadota</taxon>
        <taxon>Gammaproteobacteria</taxon>
        <taxon>Chromatiales</taxon>
        <taxon>Sedimenticolaceae</taxon>
        <taxon>Thiolapillus</taxon>
    </lineage>
</organism>
<evidence type="ECO:0000313" key="2">
    <source>
        <dbReference type="EMBL" id="HHH13268.1"/>
    </source>
</evidence>
<feature type="transmembrane region" description="Helical" evidence="1">
    <location>
        <begin position="56"/>
        <end position="75"/>
    </location>
</feature>
<dbReference type="AlphaFoldDB" id="A0A7C5J080"/>